<evidence type="ECO:0000313" key="4">
    <source>
        <dbReference type="EMBL" id="TEB07197.1"/>
    </source>
</evidence>
<dbReference type="PANTHER" id="PTHR35377">
    <property type="entry name" value="ANTITOXIN VAPB49-RELATED-RELATED"/>
    <property type="match status" value="1"/>
</dbReference>
<sequence length="96" mass="10697">MRPISIGIRDAKINLSKLLKEVQKGAEVIITDRDKPVGRIIPVSAEEDLPLAERIASLEREGLIQTAKKKKKVRNLPPPLPLPGELARKMLEEDRG</sequence>
<dbReference type="Gene3D" id="3.40.1620.10">
    <property type="entry name" value="YefM-like domain"/>
    <property type="match status" value="1"/>
</dbReference>
<comment type="similarity">
    <text evidence="1 2">Belongs to the phD/YefM antitoxin family.</text>
</comment>
<dbReference type="InterPro" id="IPR006442">
    <property type="entry name" value="Antitoxin_Phd/YefM"/>
</dbReference>
<evidence type="ECO:0000256" key="1">
    <source>
        <dbReference type="ARBA" id="ARBA00009981"/>
    </source>
</evidence>
<keyword evidence="5" id="KW-1185">Reference proteome</keyword>
<feature type="region of interest" description="Disordered" evidence="3">
    <location>
        <begin position="74"/>
        <end position="96"/>
    </location>
</feature>
<feature type="compositionally biased region" description="Basic and acidic residues" evidence="3">
    <location>
        <begin position="86"/>
        <end position="96"/>
    </location>
</feature>
<evidence type="ECO:0000256" key="3">
    <source>
        <dbReference type="SAM" id="MobiDB-lite"/>
    </source>
</evidence>
<dbReference type="InterPro" id="IPR036165">
    <property type="entry name" value="YefM-like_sf"/>
</dbReference>
<dbReference type="AlphaFoldDB" id="A0A4Y7RFU1"/>
<comment type="caution">
    <text evidence="4">The sequence shown here is derived from an EMBL/GenBank/DDBJ whole genome shotgun (WGS) entry which is preliminary data.</text>
</comment>
<accession>A0A4Y7RFU1</accession>
<name>A0A4Y7RFU1_9FIRM</name>
<dbReference type="PANTHER" id="PTHR35377:SF8">
    <property type="entry name" value="ANTITOXIN VAPB22"/>
    <property type="match status" value="1"/>
</dbReference>
<organism evidence="4 5">
    <name type="scientific">Pelotomaculum schinkii</name>
    <dbReference type="NCBI Taxonomy" id="78350"/>
    <lineage>
        <taxon>Bacteria</taxon>
        <taxon>Bacillati</taxon>
        <taxon>Bacillota</taxon>
        <taxon>Clostridia</taxon>
        <taxon>Eubacteriales</taxon>
        <taxon>Desulfotomaculaceae</taxon>
        <taxon>Pelotomaculum</taxon>
    </lineage>
</organism>
<evidence type="ECO:0000313" key="5">
    <source>
        <dbReference type="Proteomes" id="UP000298324"/>
    </source>
</evidence>
<dbReference type="InterPro" id="IPR051416">
    <property type="entry name" value="phD-YefM_TA_antitoxins"/>
</dbReference>
<dbReference type="Pfam" id="PF02604">
    <property type="entry name" value="PhdYeFM_antitox"/>
    <property type="match status" value="1"/>
</dbReference>
<dbReference type="SUPFAM" id="SSF143120">
    <property type="entry name" value="YefM-like"/>
    <property type="match status" value="1"/>
</dbReference>
<dbReference type="EMBL" id="QFGA01000001">
    <property type="protein sequence ID" value="TEB07197.1"/>
    <property type="molecule type" value="Genomic_DNA"/>
</dbReference>
<comment type="function">
    <text evidence="2">Antitoxin component of a type II toxin-antitoxin (TA) system.</text>
</comment>
<dbReference type="Proteomes" id="UP000298324">
    <property type="component" value="Unassembled WGS sequence"/>
</dbReference>
<gene>
    <name evidence="4" type="ORF">Psch_00740</name>
</gene>
<dbReference type="NCBIfam" id="TIGR01552">
    <property type="entry name" value="phd_fam"/>
    <property type="match status" value="1"/>
</dbReference>
<proteinExistence type="inferred from homology"/>
<protein>
    <recommendedName>
        <fullName evidence="2">Antitoxin</fullName>
    </recommendedName>
</protein>
<reference evidence="4 5" key="1">
    <citation type="journal article" date="2018" name="Environ. Microbiol.">
        <title>Novel energy conservation strategies and behaviour of Pelotomaculum schinkii driving syntrophic propionate catabolism.</title>
        <authorList>
            <person name="Hidalgo-Ahumada C.A.P."/>
            <person name="Nobu M.K."/>
            <person name="Narihiro T."/>
            <person name="Tamaki H."/>
            <person name="Liu W.T."/>
            <person name="Kamagata Y."/>
            <person name="Stams A.J.M."/>
            <person name="Imachi H."/>
            <person name="Sousa D.Z."/>
        </authorList>
    </citation>
    <scope>NUCLEOTIDE SEQUENCE [LARGE SCALE GENOMIC DNA]</scope>
    <source>
        <strain evidence="4 5">HH</strain>
    </source>
</reference>
<dbReference type="RefSeq" id="WP_190239159.1">
    <property type="nucleotide sequence ID" value="NZ_QFGA01000001.1"/>
</dbReference>
<evidence type="ECO:0000256" key="2">
    <source>
        <dbReference type="RuleBase" id="RU362080"/>
    </source>
</evidence>